<dbReference type="GeneID" id="43636389"/>
<dbReference type="AlphaFoldDB" id="A0A5N6SHT6"/>
<sequence>MIFIFIIIIILSFHKAETKATAMFIAIEPNLNRGYLWLLHRIYQFQLSISPIQIRCTIDRTIGLAWQILATLKALVGTTCTRVY</sequence>
<dbReference type="EMBL" id="ML743618">
    <property type="protein sequence ID" value="KAE8133300.1"/>
    <property type="molecule type" value="Genomic_DNA"/>
</dbReference>
<protein>
    <recommendedName>
        <fullName evidence="4">Secreted protein</fullName>
    </recommendedName>
</protein>
<reference evidence="2 3" key="1">
    <citation type="submission" date="2019-04" db="EMBL/GenBank/DDBJ databases">
        <title>Friends and foes A comparative genomics study of 23 Aspergillus species from section Flavi.</title>
        <authorList>
            <consortium name="DOE Joint Genome Institute"/>
            <person name="Kjaerbolling I."/>
            <person name="Vesth T."/>
            <person name="Frisvad J.C."/>
            <person name="Nybo J.L."/>
            <person name="Theobald S."/>
            <person name="Kildgaard S."/>
            <person name="Isbrandt T."/>
            <person name="Kuo A."/>
            <person name="Sato A."/>
            <person name="Lyhne E.K."/>
            <person name="Kogle M.E."/>
            <person name="Wiebenga A."/>
            <person name="Kun R.S."/>
            <person name="Lubbers R.J."/>
            <person name="Makela M.R."/>
            <person name="Barry K."/>
            <person name="Chovatia M."/>
            <person name="Clum A."/>
            <person name="Daum C."/>
            <person name="Haridas S."/>
            <person name="He G."/>
            <person name="LaButti K."/>
            <person name="Lipzen A."/>
            <person name="Mondo S."/>
            <person name="Riley R."/>
            <person name="Salamov A."/>
            <person name="Simmons B.A."/>
            <person name="Magnuson J.K."/>
            <person name="Henrissat B."/>
            <person name="Mortensen U.H."/>
            <person name="Larsen T.O."/>
            <person name="Devries R.P."/>
            <person name="Grigoriev I.V."/>
            <person name="Machida M."/>
            <person name="Baker S.E."/>
            <person name="Andersen M.R."/>
        </authorList>
    </citation>
    <scope>NUCLEOTIDE SEQUENCE [LARGE SCALE GENOMIC DNA]</scope>
    <source>
        <strain evidence="2 3">CBS 117625</strain>
    </source>
</reference>
<proteinExistence type="predicted"/>
<dbReference type="Proteomes" id="UP000325672">
    <property type="component" value="Unassembled WGS sequence"/>
</dbReference>
<accession>A0A5N6SHT6</accession>
<keyword evidence="3" id="KW-1185">Reference proteome</keyword>
<organism evidence="2 3">
    <name type="scientific">Aspergillus pseudotamarii</name>
    <dbReference type="NCBI Taxonomy" id="132259"/>
    <lineage>
        <taxon>Eukaryota</taxon>
        <taxon>Fungi</taxon>
        <taxon>Dikarya</taxon>
        <taxon>Ascomycota</taxon>
        <taxon>Pezizomycotina</taxon>
        <taxon>Eurotiomycetes</taxon>
        <taxon>Eurotiomycetidae</taxon>
        <taxon>Eurotiales</taxon>
        <taxon>Aspergillaceae</taxon>
        <taxon>Aspergillus</taxon>
        <taxon>Aspergillus subgen. Circumdati</taxon>
    </lineage>
</organism>
<feature type="chain" id="PRO_5024862657" description="Secreted protein" evidence="1">
    <location>
        <begin position="19"/>
        <end position="84"/>
    </location>
</feature>
<gene>
    <name evidence="2" type="ORF">BDV38DRAFT_186448</name>
</gene>
<feature type="signal peptide" evidence="1">
    <location>
        <begin position="1"/>
        <end position="18"/>
    </location>
</feature>
<keyword evidence="1" id="KW-0732">Signal</keyword>
<evidence type="ECO:0000256" key="1">
    <source>
        <dbReference type="SAM" id="SignalP"/>
    </source>
</evidence>
<evidence type="ECO:0008006" key="4">
    <source>
        <dbReference type="Google" id="ProtNLM"/>
    </source>
</evidence>
<name>A0A5N6SHT6_ASPPS</name>
<evidence type="ECO:0000313" key="3">
    <source>
        <dbReference type="Proteomes" id="UP000325672"/>
    </source>
</evidence>
<evidence type="ECO:0000313" key="2">
    <source>
        <dbReference type="EMBL" id="KAE8133300.1"/>
    </source>
</evidence>
<dbReference type="RefSeq" id="XP_031909363.1">
    <property type="nucleotide sequence ID" value="XM_032052179.1"/>
</dbReference>